<evidence type="ECO:0000256" key="1">
    <source>
        <dbReference type="ARBA" id="ARBA00001946"/>
    </source>
</evidence>
<evidence type="ECO:0000313" key="9">
    <source>
        <dbReference type="Proteomes" id="UP001519503"/>
    </source>
</evidence>
<comment type="caution">
    <text evidence="8">The sequence shown here is derived from an EMBL/GenBank/DDBJ whole genome shotgun (WGS) entry which is preliminary data.</text>
</comment>
<dbReference type="InterPro" id="IPR000092">
    <property type="entry name" value="Polyprenyl_synt"/>
</dbReference>
<dbReference type="SFLD" id="SFLDS00005">
    <property type="entry name" value="Isoprenoid_Synthase_Type_I"/>
    <property type="match status" value="1"/>
</dbReference>
<evidence type="ECO:0000256" key="5">
    <source>
        <dbReference type="ARBA" id="ARBA00022842"/>
    </source>
</evidence>
<dbReference type="PANTHER" id="PTHR43281:SF1">
    <property type="entry name" value="FARNESYL DIPHOSPHATE SYNTHASE"/>
    <property type="match status" value="1"/>
</dbReference>
<dbReference type="RefSeq" id="WP_213822005.1">
    <property type="nucleotide sequence ID" value="NZ_JAAMFL010000007.1"/>
</dbReference>
<dbReference type="Proteomes" id="UP001519503">
    <property type="component" value="Unassembled WGS sequence"/>
</dbReference>
<keyword evidence="4" id="KW-0479">Metal-binding</keyword>
<reference evidence="8 9" key="1">
    <citation type="submission" date="2020-02" db="EMBL/GenBank/DDBJ databases">
        <title>Fructobacillus sp. isolated from paper mulberry of Taiwan.</title>
        <authorList>
            <person name="Lin S.-T."/>
        </authorList>
    </citation>
    <scope>NUCLEOTIDE SEQUENCE [LARGE SCALE GENOMIC DNA]</scope>
    <source>
        <strain evidence="8 9">S1-1</strain>
    </source>
</reference>
<dbReference type="InterPro" id="IPR033749">
    <property type="entry name" value="Polyprenyl_synt_CS"/>
</dbReference>
<organism evidence="8 9">
    <name type="scientific">Fructobacillus parabroussonetiae</name>
    <dbReference type="NCBI Taxonomy" id="2713174"/>
    <lineage>
        <taxon>Bacteria</taxon>
        <taxon>Bacillati</taxon>
        <taxon>Bacillota</taxon>
        <taxon>Bacilli</taxon>
        <taxon>Lactobacillales</taxon>
        <taxon>Lactobacillaceae</taxon>
        <taxon>Fructobacillus</taxon>
    </lineage>
</organism>
<evidence type="ECO:0000256" key="4">
    <source>
        <dbReference type="ARBA" id="ARBA00022723"/>
    </source>
</evidence>
<keyword evidence="5" id="KW-0460">Magnesium</keyword>
<dbReference type="SUPFAM" id="SSF48576">
    <property type="entry name" value="Terpenoid synthases"/>
    <property type="match status" value="1"/>
</dbReference>
<evidence type="ECO:0000313" key="8">
    <source>
        <dbReference type="EMBL" id="MBS9337776.1"/>
    </source>
</evidence>
<gene>
    <name evidence="8" type="ORF">G6R30_04785</name>
</gene>
<evidence type="ECO:0000256" key="6">
    <source>
        <dbReference type="ARBA" id="ARBA00023229"/>
    </source>
</evidence>
<evidence type="ECO:0000256" key="2">
    <source>
        <dbReference type="ARBA" id="ARBA00006706"/>
    </source>
</evidence>
<dbReference type="PANTHER" id="PTHR43281">
    <property type="entry name" value="FARNESYL DIPHOSPHATE SYNTHASE"/>
    <property type="match status" value="1"/>
</dbReference>
<dbReference type="EMBL" id="JAAMFL010000007">
    <property type="protein sequence ID" value="MBS9337776.1"/>
    <property type="molecule type" value="Genomic_DNA"/>
</dbReference>
<dbReference type="Gene3D" id="1.10.600.10">
    <property type="entry name" value="Farnesyl Diphosphate Synthase"/>
    <property type="match status" value="1"/>
</dbReference>
<dbReference type="CDD" id="cd00685">
    <property type="entry name" value="Trans_IPPS_HT"/>
    <property type="match status" value="1"/>
</dbReference>
<dbReference type="PROSITE" id="PS00444">
    <property type="entry name" value="POLYPRENYL_SYNTHASE_2"/>
    <property type="match status" value="1"/>
</dbReference>
<evidence type="ECO:0000256" key="7">
    <source>
        <dbReference type="RuleBase" id="RU004466"/>
    </source>
</evidence>
<sequence>MTEFRYFIKRYKGQIDQALVDETTKPNEALISNYEPDSAYEQALQYALLTPGKRLRPLLALAVIDSFGQPIDDQAVRAASALEWVHAYSLVHDDLPAMDNDAYRRGQLSMHAKYGPALAVLVGDALQGNAYAILSSLTAVSAEQKVKMVATLANRSGAFGMVYGQVLDMRNHDSKGIGEVGSMERLEAFSNLMKVYQMKTADLLVAAALIGGHYLGLDQEALDKLERYATKLGIIFQIQDDIDDYEQDVKEDVVSFVRFYGLKESKEMVAELLDQAHETLDELKVYDDRFNPALLTDLIDLIGA</sequence>
<keyword evidence="3 7" id="KW-0808">Transferase</keyword>
<dbReference type="Pfam" id="PF00348">
    <property type="entry name" value="polyprenyl_synt"/>
    <property type="match status" value="1"/>
</dbReference>
<keyword evidence="9" id="KW-1185">Reference proteome</keyword>
<dbReference type="InterPro" id="IPR008949">
    <property type="entry name" value="Isoprenoid_synthase_dom_sf"/>
</dbReference>
<accession>A0ABS5QX38</accession>
<name>A0ABS5QX38_9LACO</name>
<proteinExistence type="inferred from homology"/>
<comment type="cofactor">
    <cofactor evidence="1">
        <name>Mg(2+)</name>
        <dbReference type="ChEBI" id="CHEBI:18420"/>
    </cofactor>
</comment>
<dbReference type="PROSITE" id="PS00723">
    <property type="entry name" value="POLYPRENYL_SYNTHASE_1"/>
    <property type="match status" value="1"/>
</dbReference>
<protein>
    <submittedName>
        <fullName evidence="8">Polyprenyl synthetase family protein</fullName>
    </submittedName>
</protein>
<keyword evidence="6" id="KW-0414">Isoprene biosynthesis</keyword>
<evidence type="ECO:0000256" key="3">
    <source>
        <dbReference type="ARBA" id="ARBA00022679"/>
    </source>
</evidence>
<comment type="similarity">
    <text evidence="2 7">Belongs to the FPP/GGPP synthase family.</text>
</comment>